<sequence length="229" mass="25417">MRVTGGRVRNQCRRCVADRPPKIAADRKWEPRNQLARQVYSSWRNVAGVLALLSAKSAAPKRSPECEPRKNGSPDAIEDRLFALSTGSAQSTAVNDARPVAQEKVKACTTKMATPRALGSRFGPHFLPPYVRGGPLTADDQGTSPGWGRESLVDTGPRWDVHPNGRGNRRRVLALHGRQLHCVGGSETRERRLRARFGTICPLRCPEPNRMDLSAPTEHWHLLNAPNRR</sequence>
<accession>A0A5S6QZ53</accession>
<reference evidence="3" key="1">
    <citation type="submission" date="2019-12" db="UniProtKB">
        <authorList>
            <consortium name="WormBaseParasite"/>
        </authorList>
    </citation>
    <scope>IDENTIFICATION</scope>
</reference>
<dbReference type="Proteomes" id="UP000046395">
    <property type="component" value="Unassembled WGS sequence"/>
</dbReference>
<evidence type="ECO:0000313" key="2">
    <source>
        <dbReference type="Proteomes" id="UP000046395"/>
    </source>
</evidence>
<evidence type="ECO:0000256" key="1">
    <source>
        <dbReference type="SAM" id="MobiDB-lite"/>
    </source>
</evidence>
<organism evidence="2 3">
    <name type="scientific">Trichuris muris</name>
    <name type="common">Mouse whipworm</name>
    <dbReference type="NCBI Taxonomy" id="70415"/>
    <lineage>
        <taxon>Eukaryota</taxon>
        <taxon>Metazoa</taxon>
        <taxon>Ecdysozoa</taxon>
        <taxon>Nematoda</taxon>
        <taxon>Enoplea</taxon>
        <taxon>Dorylaimia</taxon>
        <taxon>Trichinellida</taxon>
        <taxon>Trichuridae</taxon>
        <taxon>Trichuris</taxon>
    </lineage>
</organism>
<protein>
    <submittedName>
        <fullName evidence="3">Uncharacterized protein</fullName>
    </submittedName>
</protein>
<proteinExistence type="predicted"/>
<dbReference type="WBParaSite" id="TMUE_3000012433.1">
    <property type="protein sequence ID" value="TMUE_3000012433.1"/>
    <property type="gene ID" value="WBGene00301563"/>
</dbReference>
<feature type="region of interest" description="Disordered" evidence="1">
    <location>
        <begin position="136"/>
        <end position="165"/>
    </location>
</feature>
<name>A0A5S6QZ53_TRIMR</name>
<evidence type="ECO:0000313" key="3">
    <source>
        <dbReference type="WBParaSite" id="TMUE_3000012433.1"/>
    </source>
</evidence>
<dbReference type="AlphaFoldDB" id="A0A5S6QZ53"/>
<keyword evidence="2" id="KW-1185">Reference proteome</keyword>